<organism evidence="3 4">
    <name type="scientific">Sugiyamaella lignohabitans</name>
    <dbReference type="NCBI Taxonomy" id="796027"/>
    <lineage>
        <taxon>Eukaryota</taxon>
        <taxon>Fungi</taxon>
        <taxon>Dikarya</taxon>
        <taxon>Ascomycota</taxon>
        <taxon>Saccharomycotina</taxon>
        <taxon>Dipodascomycetes</taxon>
        <taxon>Dipodascales</taxon>
        <taxon>Trichomonascaceae</taxon>
        <taxon>Sugiyamaella</taxon>
    </lineage>
</organism>
<sequence length="119" mass="12794">MKVSTTLAFVATLATMALSAQSAALAGTTTLQKAASDSSLMKYIIIFEKGLETPDRVVKAAEKKLKEIGAYITYEYNTVVKGFAVSAPADVIAIFEKNDNDAQYPFIVEVDQVVSANNH</sequence>
<evidence type="ECO:0000313" key="4">
    <source>
        <dbReference type="Proteomes" id="UP000189580"/>
    </source>
</evidence>
<dbReference type="RefSeq" id="XP_018737423.1">
    <property type="nucleotide sequence ID" value="XM_018879513.1"/>
</dbReference>
<keyword evidence="2" id="KW-0732">Signal</keyword>
<dbReference type="AlphaFoldDB" id="A0A161HWV8"/>
<gene>
    <name evidence="3" type="ORF">AWJ20_2563</name>
</gene>
<evidence type="ECO:0008006" key="5">
    <source>
        <dbReference type="Google" id="ProtNLM"/>
    </source>
</evidence>
<comment type="similarity">
    <text evidence="1">Belongs to the protease inhibitor I9 family.</text>
</comment>
<proteinExistence type="inferred from homology"/>
<dbReference type="OrthoDB" id="5518345at2759"/>
<dbReference type="InterPro" id="IPR052471">
    <property type="entry name" value="PBI_I9"/>
</dbReference>
<dbReference type="GO" id="GO:0004866">
    <property type="term" value="F:endopeptidase inhibitor activity"/>
    <property type="evidence" value="ECO:0007669"/>
    <property type="project" value="TreeGrafter"/>
</dbReference>
<dbReference type="GeneID" id="30034488"/>
<dbReference type="Proteomes" id="UP000189580">
    <property type="component" value="Chromosome b"/>
</dbReference>
<reference evidence="3 4" key="1">
    <citation type="submission" date="2016-02" db="EMBL/GenBank/DDBJ databases">
        <title>Complete genome sequence and transcriptome regulation of the pentose utilising yeast Sugiyamaella lignohabitans.</title>
        <authorList>
            <person name="Bellasio M."/>
            <person name="Peymann A."/>
            <person name="Valli M."/>
            <person name="Sipitzky M."/>
            <person name="Graf A."/>
            <person name="Sauer M."/>
            <person name="Marx H."/>
            <person name="Mattanovich D."/>
        </authorList>
    </citation>
    <scope>NUCLEOTIDE SEQUENCE [LARGE SCALE GENOMIC DNA]</scope>
    <source>
        <strain evidence="3 4">CBS 10342</strain>
    </source>
</reference>
<protein>
    <recommendedName>
        <fullName evidence="5">Inhibitor I9 domain-containing protein</fullName>
    </recommendedName>
</protein>
<dbReference type="InterPro" id="IPR037045">
    <property type="entry name" value="S8pro/Inhibitor_I9_sf"/>
</dbReference>
<dbReference type="PANTHER" id="PTHR28288">
    <property type="entry name" value="PROTEASE B INHIBITOR 2"/>
    <property type="match status" value="1"/>
</dbReference>
<feature type="chain" id="PRO_5007823483" description="Inhibitor I9 domain-containing protein" evidence="2">
    <location>
        <begin position="20"/>
        <end position="119"/>
    </location>
</feature>
<dbReference type="KEGG" id="slb:AWJ20_2563"/>
<name>A0A161HWV8_9ASCO</name>
<dbReference type="EMBL" id="CP014503">
    <property type="protein sequence ID" value="ANB14946.1"/>
    <property type="molecule type" value="Genomic_DNA"/>
</dbReference>
<evidence type="ECO:0000256" key="1">
    <source>
        <dbReference type="ARBA" id="ARBA00038069"/>
    </source>
</evidence>
<dbReference type="SUPFAM" id="SSF54897">
    <property type="entry name" value="Protease propeptides/inhibitors"/>
    <property type="match status" value="1"/>
</dbReference>
<feature type="signal peptide" evidence="2">
    <location>
        <begin position="1"/>
        <end position="19"/>
    </location>
</feature>
<keyword evidence="4" id="KW-1185">Reference proteome</keyword>
<dbReference type="GO" id="GO:0042144">
    <property type="term" value="P:vacuole fusion, non-autophagic"/>
    <property type="evidence" value="ECO:0007669"/>
    <property type="project" value="TreeGrafter"/>
</dbReference>
<evidence type="ECO:0000313" key="3">
    <source>
        <dbReference type="EMBL" id="ANB14946.1"/>
    </source>
</evidence>
<dbReference type="PANTHER" id="PTHR28288:SF1">
    <property type="entry name" value="INHIBITOR I9 DOMAIN-CONTAINING PROTEIN"/>
    <property type="match status" value="1"/>
</dbReference>
<accession>A0A161HWV8</accession>
<evidence type="ECO:0000256" key="2">
    <source>
        <dbReference type="SAM" id="SignalP"/>
    </source>
</evidence>
<dbReference type="Gene3D" id="3.30.70.80">
    <property type="entry name" value="Peptidase S8 propeptide/proteinase inhibitor I9"/>
    <property type="match status" value="1"/>
</dbReference>